<dbReference type="InterPro" id="IPR003594">
    <property type="entry name" value="HATPase_dom"/>
</dbReference>
<evidence type="ECO:0000313" key="4">
    <source>
        <dbReference type="Proteomes" id="UP000605361"/>
    </source>
</evidence>
<dbReference type="Pfam" id="PF13581">
    <property type="entry name" value="HATPase_c_2"/>
    <property type="match status" value="1"/>
</dbReference>
<keyword evidence="1" id="KW-0723">Serine/threonine-protein kinase</keyword>
<evidence type="ECO:0000313" key="3">
    <source>
        <dbReference type="EMBL" id="MBF8185563.1"/>
    </source>
</evidence>
<dbReference type="GO" id="GO:0004674">
    <property type="term" value="F:protein serine/threonine kinase activity"/>
    <property type="evidence" value="ECO:0007669"/>
    <property type="project" value="UniProtKB-KW"/>
</dbReference>
<dbReference type="AlphaFoldDB" id="A0A931A5L3"/>
<accession>A0A931A5L3</accession>
<proteinExistence type="predicted"/>
<dbReference type="Gene3D" id="3.30.565.10">
    <property type="entry name" value="Histidine kinase-like ATPase, C-terminal domain"/>
    <property type="match status" value="1"/>
</dbReference>
<dbReference type="PANTHER" id="PTHR35526">
    <property type="entry name" value="ANTI-SIGMA-F FACTOR RSBW-RELATED"/>
    <property type="match status" value="1"/>
</dbReference>
<dbReference type="Proteomes" id="UP000605361">
    <property type="component" value="Unassembled WGS sequence"/>
</dbReference>
<comment type="caution">
    <text evidence="3">The sequence shown here is derived from an EMBL/GenBank/DDBJ whole genome shotgun (WGS) entry which is preliminary data.</text>
</comment>
<dbReference type="InterPro" id="IPR050267">
    <property type="entry name" value="Anti-sigma-factor_SerPK"/>
</dbReference>
<keyword evidence="4" id="KW-1185">Reference proteome</keyword>
<dbReference type="EMBL" id="JADOGI010000015">
    <property type="protein sequence ID" value="MBF8185563.1"/>
    <property type="molecule type" value="Genomic_DNA"/>
</dbReference>
<dbReference type="CDD" id="cd16936">
    <property type="entry name" value="HATPase_RsbW-like"/>
    <property type="match status" value="1"/>
</dbReference>
<dbReference type="RefSeq" id="WP_195894545.1">
    <property type="nucleotide sequence ID" value="NZ_JADOGI010000015.1"/>
</dbReference>
<keyword evidence="3" id="KW-0547">Nucleotide-binding</keyword>
<reference evidence="3" key="1">
    <citation type="submission" date="2020-11" db="EMBL/GenBank/DDBJ databases">
        <title>Whole-genome analyses of Nonomuraea sp. K274.</title>
        <authorList>
            <person name="Veyisoglu A."/>
        </authorList>
    </citation>
    <scope>NUCLEOTIDE SEQUENCE</scope>
    <source>
        <strain evidence="3">K274</strain>
    </source>
</reference>
<gene>
    <name evidence="3" type="ORF">ITP53_07400</name>
</gene>
<evidence type="ECO:0000259" key="2">
    <source>
        <dbReference type="Pfam" id="PF13581"/>
    </source>
</evidence>
<dbReference type="InterPro" id="IPR036890">
    <property type="entry name" value="HATPase_C_sf"/>
</dbReference>
<dbReference type="GO" id="GO:0005524">
    <property type="term" value="F:ATP binding"/>
    <property type="evidence" value="ECO:0007669"/>
    <property type="project" value="UniProtKB-KW"/>
</dbReference>
<dbReference type="PANTHER" id="PTHR35526:SF3">
    <property type="entry name" value="ANTI-SIGMA-F FACTOR RSBW"/>
    <property type="match status" value="1"/>
</dbReference>
<keyword evidence="1" id="KW-0418">Kinase</keyword>
<organism evidence="3 4">
    <name type="scientific">Nonomuraea cypriaca</name>
    <dbReference type="NCBI Taxonomy" id="1187855"/>
    <lineage>
        <taxon>Bacteria</taxon>
        <taxon>Bacillati</taxon>
        <taxon>Actinomycetota</taxon>
        <taxon>Actinomycetes</taxon>
        <taxon>Streptosporangiales</taxon>
        <taxon>Streptosporangiaceae</taxon>
        <taxon>Nonomuraea</taxon>
    </lineage>
</organism>
<dbReference type="SUPFAM" id="SSF55874">
    <property type="entry name" value="ATPase domain of HSP90 chaperone/DNA topoisomerase II/histidine kinase"/>
    <property type="match status" value="1"/>
</dbReference>
<keyword evidence="1" id="KW-0808">Transferase</keyword>
<protein>
    <submittedName>
        <fullName evidence="3">ATP-binding protein</fullName>
    </submittedName>
</protein>
<evidence type="ECO:0000256" key="1">
    <source>
        <dbReference type="ARBA" id="ARBA00022527"/>
    </source>
</evidence>
<keyword evidence="3" id="KW-0067">ATP-binding</keyword>
<name>A0A931A5L3_9ACTN</name>
<feature type="domain" description="Histidine kinase/HSP90-like ATPase" evidence="2">
    <location>
        <begin position="14"/>
        <end position="120"/>
    </location>
</feature>
<sequence>MNGMAWRGDFPGERVQLPAVRRLSAALLADCPVRDDAISCVVELASNAILHTRSAGGVFTVGIWSYGTIARVAVKDAGGSGEPVVRAGPHLAESGRGLAIVAALCARLGVAGGEGGRVVWADLSCGCAGVDVPWEKVPLLEAACEYCGSLKDGQSRTGLPDRSSSKP</sequence>